<protein>
    <submittedName>
        <fullName evidence="2">SDR family oxidoreductase</fullName>
    </submittedName>
</protein>
<organism evidence="2 3">
    <name type="scientific">Catenulispora yoronensis</name>
    <dbReference type="NCBI Taxonomy" id="450799"/>
    <lineage>
        <taxon>Bacteria</taxon>
        <taxon>Bacillati</taxon>
        <taxon>Actinomycetota</taxon>
        <taxon>Actinomycetes</taxon>
        <taxon>Catenulisporales</taxon>
        <taxon>Catenulisporaceae</taxon>
        <taxon>Catenulispora</taxon>
    </lineage>
</organism>
<dbReference type="RefSeq" id="WP_344668721.1">
    <property type="nucleotide sequence ID" value="NZ_BAAAQN010000039.1"/>
</dbReference>
<sequence length="258" mass="26893">MDIRLDGKVALVTGGSRGIGQAIAATYAECGARVVITSRKIEGLERSAEEIRSRVPGAEVVPFAAHAGDPQAARDAVALAVDTFGTLDILVNNAATNPHFGNVVGVDVPRFDKTVEVNLRGPLVWTQEAWGQAMGPDTAHPGGCVINLSSVSGLQFNDPLGVYGMTKAALIHQTKHLAGELAPAVRVNAIAPGLVKTEFARSLWEGAAPDAKYPWALERLGDPQDIANAALFLASDLASWITGEVLVVDGGAMIKGGI</sequence>
<dbReference type="Pfam" id="PF13561">
    <property type="entry name" value="adh_short_C2"/>
    <property type="match status" value="1"/>
</dbReference>
<dbReference type="InterPro" id="IPR036291">
    <property type="entry name" value="NAD(P)-bd_dom_sf"/>
</dbReference>
<dbReference type="PRINTS" id="PR00080">
    <property type="entry name" value="SDRFAMILY"/>
</dbReference>
<name>A0ABN2UYL6_9ACTN</name>
<accession>A0ABN2UYL6</accession>
<comment type="similarity">
    <text evidence="1">Belongs to the short-chain dehydrogenases/reductases (SDR) family.</text>
</comment>
<keyword evidence="3" id="KW-1185">Reference proteome</keyword>
<dbReference type="PANTHER" id="PTHR43943">
    <property type="entry name" value="DEHYDROGENASE/REDUCTASE (SDR FAMILY) MEMBER 4"/>
    <property type="match status" value="1"/>
</dbReference>
<dbReference type="PANTHER" id="PTHR43943:SF2">
    <property type="entry name" value="DEHYDROGENASE_REDUCTASE 4"/>
    <property type="match status" value="1"/>
</dbReference>
<dbReference type="CDD" id="cd05233">
    <property type="entry name" value="SDR_c"/>
    <property type="match status" value="1"/>
</dbReference>
<evidence type="ECO:0000256" key="1">
    <source>
        <dbReference type="ARBA" id="ARBA00006484"/>
    </source>
</evidence>
<reference evidence="3" key="1">
    <citation type="journal article" date="2019" name="Int. J. Syst. Evol. Microbiol.">
        <title>The Global Catalogue of Microorganisms (GCM) 10K type strain sequencing project: providing services to taxonomists for standard genome sequencing and annotation.</title>
        <authorList>
            <consortium name="The Broad Institute Genomics Platform"/>
            <consortium name="The Broad Institute Genome Sequencing Center for Infectious Disease"/>
            <person name="Wu L."/>
            <person name="Ma J."/>
        </authorList>
    </citation>
    <scope>NUCLEOTIDE SEQUENCE [LARGE SCALE GENOMIC DNA]</scope>
    <source>
        <strain evidence="3">JCM 16014</strain>
    </source>
</reference>
<dbReference type="Gene3D" id="3.40.50.720">
    <property type="entry name" value="NAD(P)-binding Rossmann-like Domain"/>
    <property type="match status" value="1"/>
</dbReference>
<evidence type="ECO:0000313" key="3">
    <source>
        <dbReference type="Proteomes" id="UP001500751"/>
    </source>
</evidence>
<evidence type="ECO:0000313" key="2">
    <source>
        <dbReference type="EMBL" id="GAA2045437.1"/>
    </source>
</evidence>
<dbReference type="PRINTS" id="PR00081">
    <property type="entry name" value="GDHRDH"/>
</dbReference>
<comment type="caution">
    <text evidence="2">The sequence shown here is derived from an EMBL/GenBank/DDBJ whole genome shotgun (WGS) entry which is preliminary data.</text>
</comment>
<dbReference type="Proteomes" id="UP001500751">
    <property type="component" value="Unassembled WGS sequence"/>
</dbReference>
<dbReference type="SUPFAM" id="SSF51735">
    <property type="entry name" value="NAD(P)-binding Rossmann-fold domains"/>
    <property type="match status" value="1"/>
</dbReference>
<dbReference type="NCBIfam" id="NF005559">
    <property type="entry name" value="PRK07231.1"/>
    <property type="match status" value="1"/>
</dbReference>
<dbReference type="EMBL" id="BAAAQN010000039">
    <property type="protein sequence ID" value="GAA2045437.1"/>
    <property type="molecule type" value="Genomic_DNA"/>
</dbReference>
<dbReference type="InterPro" id="IPR002347">
    <property type="entry name" value="SDR_fam"/>
</dbReference>
<gene>
    <name evidence="2" type="ORF">GCM10009839_56730</name>
</gene>
<proteinExistence type="inferred from homology"/>